<dbReference type="EMBL" id="JACEOR010000605">
    <property type="protein sequence ID" value="MBA4506233.1"/>
    <property type="molecule type" value="Genomic_DNA"/>
</dbReference>
<proteinExistence type="predicted"/>
<gene>
    <name evidence="2" type="ORF">H0H28_13130</name>
</gene>
<keyword evidence="3" id="KW-1185">Reference proteome</keyword>
<dbReference type="Gene3D" id="1.10.10.2910">
    <property type="match status" value="1"/>
</dbReference>
<dbReference type="PANTHER" id="PTHR43236">
    <property type="entry name" value="ANTITOXIN HIGA1"/>
    <property type="match status" value="1"/>
</dbReference>
<dbReference type="Proteomes" id="UP000580709">
    <property type="component" value="Unassembled WGS sequence"/>
</dbReference>
<dbReference type="InterPro" id="IPR010359">
    <property type="entry name" value="IrrE_HExxH"/>
</dbReference>
<accession>A0A838WZU0</accession>
<dbReference type="PANTHER" id="PTHR43236:SF2">
    <property type="entry name" value="BLL0069 PROTEIN"/>
    <property type="match status" value="1"/>
</dbReference>
<evidence type="ECO:0000313" key="3">
    <source>
        <dbReference type="Proteomes" id="UP000580709"/>
    </source>
</evidence>
<dbReference type="InterPro" id="IPR052345">
    <property type="entry name" value="Rad_response_metalloprotease"/>
</dbReference>
<protein>
    <submittedName>
        <fullName evidence="2">ImmA/IrrE family metallo-endopeptidase</fullName>
    </submittedName>
</protein>
<sequence length="385" mass="43057">MVVRVDVAPELLRWAVRRGGWDEETTSRRAPKLSAWLAKSERPTLKQLEKFANDTRTPFGMLFLPEPPEEVVPIPDMRTLGNLGVHQPSADLLDTIYQCQRRQDWYRDYALMSGFDEISFVGSTTVDAPADLIANEIRGALDFGLDERATFPSWEQALRQLIDRIEGVGVLVMVNGIVGSDTHRKLDPNEFRGFALADSLAPLIFVNSADTKAAQIFTLIHELAHIWLGGSALSDAAMTAKGGPEDELWCNQVAAEVLVPLAALVADFRGVVNVNELERLAKRYRVSTLVVLKRLYDAKALPWDEYLRIYEEEKQRVMSILSARRGDGGGGNYYYTQPLRLSRNFSRAVITSAFEGSTSYRDAYQLLGTKKRATFENLAEELGVA</sequence>
<name>A0A838WZU0_9CORY</name>
<organism evidence="2 3">
    <name type="scientific">Corynebacterium sanguinis</name>
    <dbReference type="NCBI Taxonomy" id="2594913"/>
    <lineage>
        <taxon>Bacteria</taxon>
        <taxon>Bacillati</taxon>
        <taxon>Actinomycetota</taxon>
        <taxon>Actinomycetes</taxon>
        <taxon>Mycobacteriales</taxon>
        <taxon>Corynebacteriaceae</taxon>
        <taxon>Corynebacterium</taxon>
    </lineage>
</organism>
<evidence type="ECO:0000313" key="2">
    <source>
        <dbReference type="EMBL" id="MBA4506233.1"/>
    </source>
</evidence>
<comment type="caution">
    <text evidence="2">The sequence shown here is derived from an EMBL/GenBank/DDBJ whole genome shotgun (WGS) entry which is preliminary data.</text>
</comment>
<dbReference type="Pfam" id="PF06114">
    <property type="entry name" value="Peptidase_M78"/>
    <property type="match status" value="1"/>
</dbReference>
<feature type="domain" description="IrrE N-terminal-like" evidence="1">
    <location>
        <begin position="169"/>
        <end position="295"/>
    </location>
</feature>
<dbReference type="AlphaFoldDB" id="A0A838WZU0"/>
<reference evidence="2 3" key="1">
    <citation type="submission" date="2020-07" db="EMBL/GenBank/DDBJ databases">
        <authorList>
            <person name="Khare M."/>
        </authorList>
    </citation>
    <scope>NUCLEOTIDE SEQUENCE [LARGE SCALE GENOMIC DNA]</scope>
    <source>
        <strain evidence="2 3">P8776</strain>
    </source>
</reference>
<evidence type="ECO:0000259" key="1">
    <source>
        <dbReference type="Pfam" id="PF06114"/>
    </source>
</evidence>